<dbReference type="SUPFAM" id="SSF48726">
    <property type="entry name" value="Immunoglobulin"/>
    <property type="match status" value="6"/>
</dbReference>
<sequence length="836" mass="92289">MSNTILNLLPLPASFGCRRQDSDVADMIIILLTLTRWGGCCQHRHLAELCGGGTSADPRRHWHEPSRLLPCWHAPRQATETTATDRRSVTFQARGWRPHQLLVGRLLRGSTWLIAQTGPAHASLFFFRNFHVVPANKTVVEGEDFVIPCVISDQFLLGNTYWTKGGMPLGFEYSLPGYERYSVVGNHAVGEYTLKVIDAKIEDEADYECQVLPEPGDEEGLRGVAFVTVLVPPKSVKLPNIDNGGKLSAHSGSTIEIVCQTDGSNPEAEIRWYRNSDVIAAAKTWKKKLENSLVSTISQIRWPVAKSDDGSMFICQASHPAFQTGQFIRTNVTLSAIWKDMKKLVRQNIPQVVWTAKIPPSALKIQGYDGRTLKAGERIHLQCVVNNGNPLPEVLWYRNSKLIDRTYITNPVTSVNDYEFAVDASDNVAEYKCQSSNAATFAPLSEVVRLKILLKAWNYLVRIQLKAVISLSSPATPVRLIRRQKFHGSLMADPLPALHSSSDLLLKMKACIRPEQVTIYGYEHTPMVAGTTHRLSCVAIGGNPLATINWYKNGRQLTRGVTNTVSDNVAQAELTFAVGPEDNMAEFSCNAENSATVKPLVAKLNATVFCKSYSVYLVGPETVVIKSKASEFRVGESAQLTCETGSSNPAPVVSWWRNGDQLNGVYVHNKSSNFYGWEVKSKLIIPVTSNEDGMKYICRATNPALNRSINEAIFVHVKYITSSKLKCPPLHGDAPQFFWTGLQSITVLENESVILNASAKANPMPISYEWTKSIGSFSSRSARPSAGSGIDGPFMNFTRISRRDAGEFKCKATNAEGSSILTFHVQVKCNASILCC</sequence>
<dbReference type="PANTHER" id="PTHR45889:SF8">
    <property type="entry name" value="IG-LIKE DOMAIN-CONTAINING PROTEIN"/>
    <property type="match status" value="1"/>
</dbReference>
<keyword evidence="3" id="KW-1015">Disulfide bond</keyword>
<feature type="domain" description="Ig-like" evidence="4">
    <location>
        <begin position="233"/>
        <end position="335"/>
    </location>
</feature>
<reference evidence="5 6" key="2">
    <citation type="submission" date="2018-11" db="EMBL/GenBank/DDBJ databases">
        <authorList>
            <consortium name="Pathogen Informatics"/>
        </authorList>
    </citation>
    <scope>NUCLEOTIDE SEQUENCE [LARGE SCALE GENOMIC DNA]</scope>
</reference>
<dbReference type="InterPro" id="IPR003598">
    <property type="entry name" value="Ig_sub2"/>
</dbReference>
<dbReference type="InterPro" id="IPR036179">
    <property type="entry name" value="Ig-like_dom_sf"/>
</dbReference>
<evidence type="ECO:0000256" key="2">
    <source>
        <dbReference type="ARBA" id="ARBA00023136"/>
    </source>
</evidence>
<evidence type="ECO:0000313" key="6">
    <source>
        <dbReference type="Proteomes" id="UP000270296"/>
    </source>
</evidence>
<dbReference type="WBParaSite" id="SBAD_0000092701-mRNA-1">
    <property type="protein sequence ID" value="SBAD_0000092701-mRNA-1"/>
    <property type="gene ID" value="SBAD_0000092701"/>
</dbReference>
<dbReference type="PROSITE" id="PS50835">
    <property type="entry name" value="IG_LIKE"/>
    <property type="match status" value="6"/>
</dbReference>
<accession>A0A183IBB0</accession>
<gene>
    <name evidence="5" type="ORF">SBAD_LOCUS904</name>
</gene>
<dbReference type="SMART" id="SM00408">
    <property type="entry name" value="IGc2"/>
    <property type="match status" value="6"/>
</dbReference>
<proteinExistence type="predicted"/>
<dbReference type="Pfam" id="PF13927">
    <property type="entry name" value="Ig_3"/>
    <property type="match status" value="2"/>
</dbReference>
<protein>
    <submittedName>
        <fullName evidence="7">Nephrin</fullName>
    </submittedName>
</protein>
<dbReference type="InterPro" id="IPR003599">
    <property type="entry name" value="Ig_sub"/>
</dbReference>
<dbReference type="InterPro" id="IPR013783">
    <property type="entry name" value="Ig-like_fold"/>
</dbReference>
<dbReference type="Pfam" id="PF07679">
    <property type="entry name" value="I-set"/>
    <property type="match status" value="1"/>
</dbReference>
<keyword evidence="6" id="KW-1185">Reference proteome</keyword>
<feature type="domain" description="Ig-like" evidence="4">
    <location>
        <begin position="735"/>
        <end position="822"/>
    </location>
</feature>
<evidence type="ECO:0000256" key="3">
    <source>
        <dbReference type="ARBA" id="ARBA00023157"/>
    </source>
</evidence>
<dbReference type="InterPro" id="IPR013098">
    <property type="entry name" value="Ig_I-set"/>
</dbReference>
<dbReference type="AlphaFoldDB" id="A0A183IBB0"/>
<dbReference type="Pfam" id="PF08205">
    <property type="entry name" value="C2-set_2"/>
    <property type="match status" value="1"/>
</dbReference>
<dbReference type="PANTHER" id="PTHR45889">
    <property type="entry name" value="IG-LIKE DOMAIN-CONTAINING PROTEIN"/>
    <property type="match status" value="1"/>
</dbReference>
<dbReference type="SMART" id="SM00409">
    <property type="entry name" value="IG"/>
    <property type="match status" value="6"/>
</dbReference>
<reference evidence="7" key="1">
    <citation type="submission" date="2016-06" db="UniProtKB">
        <authorList>
            <consortium name="WormBaseParasite"/>
        </authorList>
    </citation>
    <scope>IDENTIFICATION</scope>
</reference>
<evidence type="ECO:0000259" key="4">
    <source>
        <dbReference type="PROSITE" id="PS50835"/>
    </source>
</evidence>
<feature type="domain" description="Ig-like" evidence="4">
    <location>
        <begin position="514"/>
        <end position="605"/>
    </location>
</feature>
<evidence type="ECO:0000313" key="7">
    <source>
        <dbReference type="WBParaSite" id="SBAD_0000092701-mRNA-1"/>
    </source>
</evidence>
<dbReference type="Proteomes" id="UP000270296">
    <property type="component" value="Unassembled WGS sequence"/>
</dbReference>
<feature type="domain" description="Ig-like" evidence="4">
    <location>
        <begin position="360"/>
        <end position="445"/>
    </location>
</feature>
<evidence type="ECO:0000256" key="1">
    <source>
        <dbReference type="ARBA" id="ARBA00004167"/>
    </source>
</evidence>
<keyword evidence="2" id="KW-0472">Membrane</keyword>
<dbReference type="EMBL" id="UZAM01006655">
    <property type="protein sequence ID" value="VDO92534.1"/>
    <property type="molecule type" value="Genomic_DNA"/>
</dbReference>
<dbReference type="InterPro" id="IPR007110">
    <property type="entry name" value="Ig-like_dom"/>
</dbReference>
<organism evidence="7">
    <name type="scientific">Soboliphyme baturini</name>
    <dbReference type="NCBI Taxonomy" id="241478"/>
    <lineage>
        <taxon>Eukaryota</taxon>
        <taxon>Metazoa</taxon>
        <taxon>Ecdysozoa</taxon>
        <taxon>Nematoda</taxon>
        <taxon>Enoplea</taxon>
        <taxon>Dorylaimia</taxon>
        <taxon>Dioctophymatida</taxon>
        <taxon>Dioctophymatoidea</taxon>
        <taxon>Soboliphymatidae</taxon>
        <taxon>Soboliphyme</taxon>
    </lineage>
</organism>
<dbReference type="GO" id="GO:0016020">
    <property type="term" value="C:membrane"/>
    <property type="evidence" value="ECO:0007669"/>
    <property type="project" value="UniProtKB-SubCell"/>
</dbReference>
<dbReference type="InterPro" id="IPR013162">
    <property type="entry name" value="CD80_C2-set"/>
</dbReference>
<name>A0A183IBB0_9BILA</name>
<evidence type="ECO:0000313" key="5">
    <source>
        <dbReference type="EMBL" id="VDO92534.1"/>
    </source>
</evidence>
<feature type="domain" description="Ig-like" evidence="4">
    <location>
        <begin position="620"/>
        <end position="710"/>
    </location>
</feature>
<dbReference type="OrthoDB" id="10028801at2759"/>
<feature type="domain" description="Ig-like" evidence="4">
    <location>
        <begin position="119"/>
        <end position="211"/>
    </location>
</feature>
<dbReference type="Gene3D" id="2.60.40.10">
    <property type="entry name" value="Immunoglobulins"/>
    <property type="match status" value="6"/>
</dbReference>
<comment type="subcellular location">
    <subcellularLocation>
        <location evidence="1">Membrane</location>
        <topology evidence="1">Single-pass membrane protein</topology>
    </subcellularLocation>
</comment>